<dbReference type="PANTHER" id="PTHR33376:SF2">
    <property type="entry name" value="DICARBOXYLATE-BINDING PERIPLASMIC PROTEIN"/>
    <property type="match status" value="1"/>
</dbReference>
<evidence type="ECO:0000256" key="1">
    <source>
        <dbReference type="ARBA" id="ARBA00022729"/>
    </source>
</evidence>
<dbReference type="Proteomes" id="UP000001409">
    <property type="component" value="Chromosome"/>
</dbReference>
<dbReference type="CDD" id="cd13671">
    <property type="entry name" value="PBP2_TRAP_SBP_like_3"/>
    <property type="match status" value="1"/>
</dbReference>
<dbReference type="STRING" id="196164.gene:10742672"/>
<dbReference type="InterPro" id="IPR004682">
    <property type="entry name" value="TRAP_DctP"/>
</dbReference>
<proteinExistence type="predicted"/>
<keyword evidence="1" id="KW-0732">Signal</keyword>
<dbReference type="Pfam" id="PF03480">
    <property type="entry name" value="DctP"/>
    <property type="match status" value="1"/>
</dbReference>
<dbReference type="EMBL" id="BA000035">
    <property type="protein sequence ID" value="BAC19051.1"/>
    <property type="molecule type" value="Genomic_DNA"/>
</dbReference>
<evidence type="ECO:0000313" key="3">
    <source>
        <dbReference type="Proteomes" id="UP000001409"/>
    </source>
</evidence>
<dbReference type="InterPro" id="IPR038404">
    <property type="entry name" value="TRAP_DctP_sf"/>
</dbReference>
<dbReference type="PIRSF" id="PIRSF006470">
    <property type="entry name" value="DctB"/>
    <property type="match status" value="1"/>
</dbReference>
<dbReference type="HOGENOM" id="CLU_036176_4_0_11"/>
<sequence length="384" mass="41966">MRSYVVAGQGHHASIVIDAVCTPGLLPNIPERFGEAPMRTRAPALVSLLAIASLGLSSCADLGGLDLESVGDEGKTTYIKLALNQAETHPSYIALDNLSTRFEEATDGRWKIEVFPNEQLGSQQEVLQFVKSGAIEMAIVSGTQLENMNKDFQVLNMPTTFSSIDHQMSVIRDQDLMEPLFQSLAESDNISVIGGFTQGTRNLYTTDGAVVTPADLSGKKIRVQESAMHIRMIELMGGSATPLSYGEVYTAMQSGVLDGAENNEVGYVTQNHHEVAPFHSNTEHLVGLDYMVMRHDLLEAMDAADRELFLSEWDAAMTEHTELWNTQTEAAFERAGAAGVEFVQVDEQAFAEALAPIRDEFLTSDFQRDLFEAVRAADTGEEAP</sequence>
<accession>Q8FNA4</accession>
<dbReference type="AlphaFoldDB" id="Q8FNA4"/>
<dbReference type="GO" id="GO:0055085">
    <property type="term" value="P:transmembrane transport"/>
    <property type="evidence" value="ECO:0007669"/>
    <property type="project" value="InterPro"/>
</dbReference>
<evidence type="ECO:0000313" key="2">
    <source>
        <dbReference type="EMBL" id="BAC19051.1"/>
    </source>
</evidence>
<name>Q8FNA4_COREF</name>
<organism evidence="2 3">
    <name type="scientific">Corynebacterium efficiens (strain DSM 44549 / YS-314 / AJ 12310 / JCM 11189 / NBRC 100395)</name>
    <dbReference type="NCBI Taxonomy" id="196164"/>
    <lineage>
        <taxon>Bacteria</taxon>
        <taxon>Bacillati</taxon>
        <taxon>Actinomycetota</taxon>
        <taxon>Actinomycetes</taxon>
        <taxon>Mycobacteriales</taxon>
        <taxon>Corynebacteriaceae</taxon>
        <taxon>Corynebacterium</taxon>
    </lineage>
</organism>
<dbReference type="GO" id="GO:0030288">
    <property type="term" value="C:outer membrane-bounded periplasmic space"/>
    <property type="evidence" value="ECO:0007669"/>
    <property type="project" value="InterPro"/>
</dbReference>
<dbReference type="NCBIfam" id="NF037995">
    <property type="entry name" value="TRAP_S1"/>
    <property type="match status" value="1"/>
</dbReference>
<dbReference type="KEGG" id="cef:CE2241"/>
<keyword evidence="3" id="KW-1185">Reference proteome</keyword>
<dbReference type="eggNOG" id="COG1638">
    <property type="taxonomic scope" value="Bacteria"/>
</dbReference>
<reference evidence="2 3" key="1">
    <citation type="journal article" date="2003" name="Genome Res.">
        <title>Comparative complete genome sequence analysis of the amino acid replacements responsible for the thermostability of Corynebacterium efficiens.</title>
        <authorList>
            <person name="Nishio Y."/>
            <person name="Nakamura Y."/>
            <person name="Kawarabayasi Y."/>
            <person name="Usuda Y."/>
            <person name="Kimura E."/>
            <person name="Sugimoto S."/>
            <person name="Matsui K."/>
            <person name="Yamagishi A."/>
            <person name="Kikuchi H."/>
            <person name="Ikeo K."/>
            <person name="Gojobori T."/>
        </authorList>
    </citation>
    <scope>NUCLEOTIDE SEQUENCE [LARGE SCALE GENOMIC DNA]</scope>
    <source>
        <strain evidence="3">DSM 44549 / YS-314 / AJ 12310 / JCM 11189 / NBRC 100395</strain>
    </source>
</reference>
<dbReference type="GO" id="GO:0030246">
    <property type="term" value="F:carbohydrate binding"/>
    <property type="evidence" value="ECO:0007669"/>
    <property type="project" value="TreeGrafter"/>
</dbReference>
<dbReference type="PANTHER" id="PTHR33376">
    <property type="match status" value="1"/>
</dbReference>
<dbReference type="InterPro" id="IPR018389">
    <property type="entry name" value="DctP_fam"/>
</dbReference>
<dbReference type="Gene3D" id="3.40.190.170">
    <property type="entry name" value="Bacterial extracellular solute-binding protein, family 7"/>
    <property type="match status" value="1"/>
</dbReference>
<protein>
    <submittedName>
        <fullName evidence="2">Putative C4-dicarboxylate binding protein</fullName>
    </submittedName>
</protein>